<accession>A0A501WMI7</accession>
<proteinExistence type="predicted"/>
<gene>
    <name evidence="2" type="ORF">FJM51_10155</name>
</gene>
<dbReference type="AlphaFoldDB" id="A0A501WMI7"/>
<dbReference type="InterPro" id="IPR036812">
    <property type="entry name" value="NAD(P)_OxRdtase_dom_sf"/>
</dbReference>
<dbReference type="GO" id="GO:0016491">
    <property type="term" value="F:oxidoreductase activity"/>
    <property type="evidence" value="ECO:0007669"/>
    <property type="project" value="InterPro"/>
</dbReference>
<dbReference type="PANTHER" id="PTHR42686:SF1">
    <property type="entry name" value="GH17980P-RELATED"/>
    <property type="match status" value="1"/>
</dbReference>
<evidence type="ECO:0000259" key="1">
    <source>
        <dbReference type="Pfam" id="PF00248"/>
    </source>
</evidence>
<dbReference type="Proteomes" id="UP000319255">
    <property type="component" value="Unassembled WGS sequence"/>
</dbReference>
<dbReference type="OrthoDB" id="9768851at2"/>
<dbReference type="EMBL" id="VFRP01000008">
    <property type="protein sequence ID" value="TPE50993.1"/>
    <property type="molecule type" value="Genomic_DNA"/>
</dbReference>
<evidence type="ECO:0000313" key="2">
    <source>
        <dbReference type="EMBL" id="TPE50993.1"/>
    </source>
</evidence>
<dbReference type="GO" id="GO:0005829">
    <property type="term" value="C:cytosol"/>
    <property type="evidence" value="ECO:0007669"/>
    <property type="project" value="TreeGrafter"/>
</dbReference>
<sequence>MTDRLPARTHPRAPDLAFTELSLGTARWSEMDGPEGDARALAVAEAAWAGGVRAFDTAPYYGSGLCERRLGAALAWKPRGDYVLSTKVGVDLDPRGRRPGVRRHYPFHADFTPVCDYSAGGIRHSFETSLHRMGIPSTEIAYMHGLSICPGGLEAALATGFPEAIRMREEGLARMVGVGANTPAIAMAVIERFDIDMLLFAGGFSLADHAGADAVIAACAERGIGVLAAAPFGNGAWFGPENAGFRERLARVRARFDVSETGALIRFGLMVPATLSVLWSTQTPARVTDTLAAHAEAIPAEFWEACRAEGLIHPLPGFGA</sequence>
<dbReference type="RefSeq" id="WP_140454024.1">
    <property type="nucleotide sequence ID" value="NZ_VFRP01000008.1"/>
</dbReference>
<comment type="caution">
    <text evidence="2">The sequence shown here is derived from an EMBL/GenBank/DDBJ whole genome shotgun (WGS) entry which is preliminary data.</text>
</comment>
<reference evidence="2 3" key="1">
    <citation type="submission" date="2019-06" db="EMBL/GenBank/DDBJ databases">
        <title>A novel bacterium of genus Amaricoccus, isolated from marine sediment.</title>
        <authorList>
            <person name="Huang H."/>
            <person name="Mo K."/>
            <person name="Hu Y."/>
        </authorList>
    </citation>
    <scope>NUCLEOTIDE SEQUENCE [LARGE SCALE GENOMIC DNA]</scope>
    <source>
        <strain evidence="2 3">HB172011</strain>
    </source>
</reference>
<dbReference type="Gene3D" id="3.20.20.100">
    <property type="entry name" value="NADP-dependent oxidoreductase domain"/>
    <property type="match status" value="1"/>
</dbReference>
<organism evidence="2 3">
    <name type="scientific">Amaricoccus solimangrovi</name>
    <dbReference type="NCBI Taxonomy" id="2589815"/>
    <lineage>
        <taxon>Bacteria</taxon>
        <taxon>Pseudomonadati</taxon>
        <taxon>Pseudomonadota</taxon>
        <taxon>Alphaproteobacteria</taxon>
        <taxon>Rhodobacterales</taxon>
        <taxon>Paracoccaceae</taxon>
        <taxon>Amaricoccus</taxon>
    </lineage>
</organism>
<dbReference type="InterPro" id="IPR020471">
    <property type="entry name" value="AKR"/>
</dbReference>
<dbReference type="SUPFAM" id="SSF51430">
    <property type="entry name" value="NAD(P)-linked oxidoreductase"/>
    <property type="match status" value="1"/>
</dbReference>
<evidence type="ECO:0000313" key="3">
    <source>
        <dbReference type="Proteomes" id="UP000319255"/>
    </source>
</evidence>
<name>A0A501WMI7_9RHOB</name>
<keyword evidence="3" id="KW-1185">Reference proteome</keyword>
<dbReference type="PANTHER" id="PTHR42686">
    <property type="entry name" value="GH17980P-RELATED"/>
    <property type="match status" value="1"/>
</dbReference>
<feature type="domain" description="NADP-dependent oxidoreductase" evidence="1">
    <location>
        <begin position="20"/>
        <end position="307"/>
    </location>
</feature>
<protein>
    <submittedName>
        <fullName evidence="2">Aldo/keto reductase</fullName>
    </submittedName>
</protein>
<dbReference type="Pfam" id="PF00248">
    <property type="entry name" value="Aldo_ket_red"/>
    <property type="match status" value="1"/>
</dbReference>
<dbReference type="InterPro" id="IPR023210">
    <property type="entry name" value="NADP_OxRdtase_dom"/>
</dbReference>